<protein>
    <submittedName>
        <fullName evidence="1">Uncharacterized protein</fullName>
    </submittedName>
</protein>
<dbReference type="RefSeq" id="WP_377832907.1">
    <property type="nucleotide sequence ID" value="NZ_JBHRSK010000004.1"/>
</dbReference>
<reference evidence="2" key="1">
    <citation type="journal article" date="2019" name="Int. J. Syst. Evol. Microbiol.">
        <title>The Global Catalogue of Microorganisms (GCM) 10K type strain sequencing project: providing services to taxonomists for standard genome sequencing and annotation.</title>
        <authorList>
            <consortium name="The Broad Institute Genomics Platform"/>
            <consortium name="The Broad Institute Genome Sequencing Center for Infectious Disease"/>
            <person name="Wu L."/>
            <person name="Ma J."/>
        </authorList>
    </citation>
    <scope>NUCLEOTIDE SEQUENCE [LARGE SCALE GENOMIC DNA]</scope>
    <source>
        <strain evidence="2">KCTC 62192</strain>
    </source>
</reference>
<dbReference type="Proteomes" id="UP001595443">
    <property type="component" value="Unassembled WGS sequence"/>
</dbReference>
<proteinExistence type="predicted"/>
<evidence type="ECO:0000313" key="2">
    <source>
        <dbReference type="Proteomes" id="UP001595443"/>
    </source>
</evidence>
<accession>A0ABV7AGY8</accession>
<gene>
    <name evidence="1" type="ORF">ACFOES_09045</name>
</gene>
<name>A0ABV7AGY8_9RHOB</name>
<sequence length="78" mass="8893">MKITREEVRRILGDISDHMVVEILATGATETDLQEAAAHLAQETDVMGELERPLTGRALQIYTLVRSLDERWEEERDA</sequence>
<evidence type="ECO:0000313" key="1">
    <source>
        <dbReference type="EMBL" id="MFC2968238.1"/>
    </source>
</evidence>
<keyword evidence="2" id="KW-1185">Reference proteome</keyword>
<dbReference type="EMBL" id="JBHRSK010000004">
    <property type="protein sequence ID" value="MFC2968238.1"/>
    <property type="molecule type" value="Genomic_DNA"/>
</dbReference>
<comment type="caution">
    <text evidence="1">The sequence shown here is derived from an EMBL/GenBank/DDBJ whole genome shotgun (WGS) entry which is preliminary data.</text>
</comment>
<organism evidence="1 2">
    <name type="scientific">Acidimangrovimonas pyrenivorans</name>
    <dbReference type="NCBI Taxonomy" id="2030798"/>
    <lineage>
        <taxon>Bacteria</taxon>
        <taxon>Pseudomonadati</taxon>
        <taxon>Pseudomonadota</taxon>
        <taxon>Alphaproteobacteria</taxon>
        <taxon>Rhodobacterales</taxon>
        <taxon>Paracoccaceae</taxon>
        <taxon>Acidimangrovimonas</taxon>
    </lineage>
</organism>